<dbReference type="Pfam" id="PF09559">
    <property type="entry name" value="Cas6"/>
    <property type="match status" value="1"/>
</dbReference>
<evidence type="ECO:0000313" key="2">
    <source>
        <dbReference type="Proteomes" id="UP000320055"/>
    </source>
</evidence>
<evidence type="ECO:0000313" key="1">
    <source>
        <dbReference type="EMBL" id="VEP17004.1"/>
    </source>
</evidence>
<organism evidence="1 2">
    <name type="scientific">Hyella patelloides LEGE 07179</name>
    <dbReference type="NCBI Taxonomy" id="945734"/>
    <lineage>
        <taxon>Bacteria</taxon>
        <taxon>Bacillati</taxon>
        <taxon>Cyanobacteriota</taxon>
        <taxon>Cyanophyceae</taxon>
        <taxon>Pleurocapsales</taxon>
        <taxon>Hyellaceae</taxon>
        <taxon>Hyella</taxon>
    </lineage>
</organism>
<dbReference type="OrthoDB" id="9779370at2"/>
<sequence>MNFLEIQFALRGKTLPADHGYALYSALKNIVSEESKKKDLNNTDIQNFPPEVILSSIPGVPDRKGLIYLNRSSRLRLRCPSEQAQQWYRLFQNQVLDIRGNLIRLVQPRLCLLEPSEILKARLVTFKFEKWDIHEAPVYFLESCKKALLRLEISGKAFIDSNSDGDLAVRSLRIKQKNVMGFGVVVENLNEEDSIKLQCYGLGGRKHFGCGWFYPCSEVQA</sequence>
<protein>
    <submittedName>
        <fullName evidence="1">CRISPR-associated protein, Cas6-related protein</fullName>
    </submittedName>
</protein>
<name>A0A563VZX8_9CYAN</name>
<dbReference type="AlphaFoldDB" id="A0A563VZX8"/>
<dbReference type="NCBIfam" id="TIGR02807">
    <property type="entry name" value="cas6_cmx6"/>
    <property type="match status" value="1"/>
</dbReference>
<dbReference type="RefSeq" id="WP_144875632.1">
    <property type="nucleotide sequence ID" value="NZ_LR214257.1"/>
</dbReference>
<dbReference type="InterPro" id="IPR014174">
    <property type="entry name" value="CRISPR-assoc_prot_Cas6/Cmx6"/>
</dbReference>
<gene>
    <name evidence="1" type="ORF">H1P_5230002</name>
</gene>
<proteinExistence type="predicted"/>
<accession>A0A563VZX8</accession>
<dbReference type="Proteomes" id="UP000320055">
    <property type="component" value="Unassembled WGS sequence"/>
</dbReference>
<reference evidence="1 2" key="1">
    <citation type="submission" date="2019-01" db="EMBL/GenBank/DDBJ databases">
        <authorList>
            <person name="Brito A."/>
        </authorList>
    </citation>
    <scope>NUCLEOTIDE SEQUENCE [LARGE SCALE GENOMIC DNA]</scope>
    <source>
        <strain evidence="1">1</strain>
    </source>
</reference>
<dbReference type="EMBL" id="CAACVJ010000472">
    <property type="protein sequence ID" value="VEP17004.1"/>
    <property type="molecule type" value="Genomic_DNA"/>
</dbReference>
<keyword evidence="2" id="KW-1185">Reference proteome</keyword>